<feature type="transmembrane region" description="Helical" evidence="1">
    <location>
        <begin position="12"/>
        <end position="30"/>
    </location>
</feature>
<feature type="transmembrane region" description="Helical" evidence="1">
    <location>
        <begin position="50"/>
        <end position="70"/>
    </location>
</feature>
<dbReference type="AlphaFoldDB" id="I0WHV7"/>
<dbReference type="EMBL" id="AJJU01000003">
    <property type="protein sequence ID" value="EID75973.1"/>
    <property type="molecule type" value="Genomic_DNA"/>
</dbReference>
<dbReference type="eggNOG" id="ENOG5032SZF">
    <property type="taxonomic scope" value="Bacteria"/>
</dbReference>
<feature type="transmembrane region" description="Helical" evidence="1">
    <location>
        <begin position="77"/>
        <end position="96"/>
    </location>
</feature>
<sequence>MKGIIKIEEASMLVLAIIAFSQMELSWWWFVGLFLTPDIGMFGYVFNSKVGAWSYNFFHLRGLAILLYLVGLWMDQWYVALGGIVLFGHIAFDRMLGYGLKFQDAFTNTHLGTIGKEKNR</sequence>
<evidence type="ECO:0008006" key="4">
    <source>
        <dbReference type="Google" id="ProtNLM"/>
    </source>
</evidence>
<dbReference type="InterPro" id="IPR025356">
    <property type="entry name" value="DUF4260"/>
</dbReference>
<organism evidence="2 3">
    <name type="scientific">Imtechella halotolerans K1</name>
    <dbReference type="NCBI Taxonomy" id="946077"/>
    <lineage>
        <taxon>Bacteria</taxon>
        <taxon>Pseudomonadati</taxon>
        <taxon>Bacteroidota</taxon>
        <taxon>Flavobacteriia</taxon>
        <taxon>Flavobacteriales</taxon>
        <taxon>Flavobacteriaceae</taxon>
        <taxon>Imtechella</taxon>
    </lineage>
</organism>
<name>I0WHV7_9FLAO</name>
<evidence type="ECO:0000313" key="3">
    <source>
        <dbReference type="Proteomes" id="UP000005938"/>
    </source>
</evidence>
<dbReference type="STRING" id="946077.W5A_03484"/>
<evidence type="ECO:0000256" key="1">
    <source>
        <dbReference type="SAM" id="Phobius"/>
    </source>
</evidence>
<evidence type="ECO:0000313" key="2">
    <source>
        <dbReference type="EMBL" id="EID75973.1"/>
    </source>
</evidence>
<keyword evidence="1" id="KW-1133">Transmembrane helix</keyword>
<keyword evidence="1" id="KW-0472">Membrane</keyword>
<reference evidence="2 3" key="1">
    <citation type="journal article" date="2012" name="J. Bacteriol.">
        <title>Genome Sequence of the Halotolerant Bacterium Imtechella halotolerans K1T.</title>
        <authorList>
            <person name="Kumar S."/>
            <person name="Vikram S."/>
            <person name="Subramanian S."/>
            <person name="Raghava G.P."/>
            <person name="Pinnaka A.K."/>
        </authorList>
    </citation>
    <scope>NUCLEOTIDE SEQUENCE [LARGE SCALE GENOMIC DNA]</scope>
    <source>
        <strain evidence="2 3">K1</strain>
    </source>
</reference>
<protein>
    <recommendedName>
        <fullName evidence="4">DUF4260 domain-containing protein</fullName>
    </recommendedName>
</protein>
<proteinExistence type="predicted"/>
<gene>
    <name evidence="2" type="ORF">W5A_03484</name>
</gene>
<keyword evidence="3" id="KW-1185">Reference proteome</keyword>
<dbReference type="Pfam" id="PF14079">
    <property type="entry name" value="DUF4260"/>
    <property type="match status" value="1"/>
</dbReference>
<keyword evidence="1" id="KW-0812">Transmembrane</keyword>
<comment type="caution">
    <text evidence="2">The sequence shown here is derived from an EMBL/GenBank/DDBJ whole genome shotgun (WGS) entry which is preliminary data.</text>
</comment>
<dbReference type="OrthoDB" id="9813911at2"/>
<accession>I0WHV7</accession>
<dbReference type="Proteomes" id="UP000005938">
    <property type="component" value="Unassembled WGS sequence"/>
</dbReference>
<dbReference type="RefSeq" id="WP_008237470.1">
    <property type="nucleotide sequence ID" value="NZ_AJJU01000003.1"/>
</dbReference>